<sequence>MARHYTDIVSTSKLTMQFTSIILLAFAYTLGLAASSSPARPAEVKKFGLPANYDALPNSSKFIPLNKVTASAPIYTPLACMDEPTVVFPNGSNSTYLCWLSQFPSFDTDSPNGLMDECKGANDGNCFLIGNDKLKSPTLVSNYYLASVNQQTVARPPPRRFEPVWKRVILAHGNFGLSFYEERTCLDAYWDGAVLKVHQWGCEFYNRNQWWLFSMNSDQQLLKHAVHEDWCLQTNGVGIHSPPQMAKCNKAIQEQQHRFYF</sequence>
<evidence type="ECO:0000313" key="2">
    <source>
        <dbReference type="Proteomes" id="UP000285430"/>
    </source>
</evidence>
<protein>
    <submittedName>
        <fullName evidence="1">Uncharacterized protein</fullName>
    </submittedName>
</protein>
<name>A0A3R6XKH7_APHAT</name>
<dbReference type="PROSITE" id="PS50231">
    <property type="entry name" value="RICIN_B_LECTIN"/>
    <property type="match status" value="1"/>
</dbReference>
<dbReference type="Proteomes" id="UP000285430">
    <property type="component" value="Unassembled WGS sequence"/>
</dbReference>
<dbReference type="InterPro" id="IPR035992">
    <property type="entry name" value="Ricin_B-like_lectins"/>
</dbReference>
<comment type="caution">
    <text evidence="1">The sequence shown here is derived from an EMBL/GenBank/DDBJ whole genome shotgun (WGS) entry which is preliminary data.</text>
</comment>
<dbReference type="VEuPathDB" id="FungiDB:H257_16659"/>
<dbReference type="SUPFAM" id="SSF50370">
    <property type="entry name" value="Ricin B-like lectins"/>
    <property type="match status" value="1"/>
</dbReference>
<dbReference type="AlphaFoldDB" id="A0A3R6XKH7"/>
<reference evidence="1 2" key="1">
    <citation type="submission" date="2018-08" db="EMBL/GenBank/DDBJ databases">
        <title>Aphanomyces genome sequencing and annotation.</title>
        <authorList>
            <person name="Minardi D."/>
            <person name="Oidtmann B."/>
            <person name="Van Der Giezen M."/>
            <person name="Studholme D.J."/>
        </authorList>
    </citation>
    <scope>NUCLEOTIDE SEQUENCE [LARGE SCALE GENOMIC DNA]</scope>
    <source>
        <strain evidence="1 2">Da</strain>
    </source>
</reference>
<evidence type="ECO:0000313" key="1">
    <source>
        <dbReference type="EMBL" id="RHZ03301.1"/>
    </source>
</evidence>
<dbReference type="EMBL" id="QUTH01008038">
    <property type="protein sequence ID" value="RHZ03301.1"/>
    <property type="molecule type" value="Genomic_DNA"/>
</dbReference>
<dbReference type="Gene3D" id="2.80.10.50">
    <property type="match status" value="1"/>
</dbReference>
<proteinExistence type="predicted"/>
<gene>
    <name evidence="1" type="ORF">DYB37_012073</name>
</gene>
<organism evidence="1 2">
    <name type="scientific">Aphanomyces astaci</name>
    <name type="common">Crayfish plague agent</name>
    <dbReference type="NCBI Taxonomy" id="112090"/>
    <lineage>
        <taxon>Eukaryota</taxon>
        <taxon>Sar</taxon>
        <taxon>Stramenopiles</taxon>
        <taxon>Oomycota</taxon>
        <taxon>Saprolegniomycetes</taxon>
        <taxon>Saprolegniales</taxon>
        <taxon>Verrucalvaceae</taxon>
        <taxon>Aphanomyces</taxon>
    </lineage>
</organism>
<accession>A0A3R6XKH7</accession>